<name>A0ABU5S9K3_9BACT</name>
<protein>
    <submittedName>
        <fullName evidence="3">PDDEXK nuclease domain-containing protein</fullName>
    </submittedName>
</protein>
<evidence type="ECO:0000313" key="4">
    <source>
        <dbReference type="Proteomes" id="UP001303899"/>
    </source>
</evidence>
<evidence type="ECO:0000313" key="3">
    <source>
        <dbReference type="EMBL" id="MEA5405158.1"/>
    </source>
</evidence>
<accession>A0ABU5S9K3</accession>
<feature type="domain" description="YhcG N-terminal" evidence="2">
    <location>
        <begin position="16"/>
        <end position="152"/>
    </location>
</feature>
<proteinExistence type="predicted"/>
<reference evidence="3 4" key="1">
    <citation type="submission" date="2023-12" db="EMBL/GenBank/DDBJ databases">
        <title>Novel species of the genus Arcicella isolated from rivers.</title>
        <authorList>
            <person name="Lu H."/>
        </authorList>
    </citation>
    <scope>NUCLEOTIDE SEQUENCE [LARGE SCALE GENOMIC DNA]</scope>
    <source>
        <strain evidence="3 4">DC2W</strain>
    </source>
</reference>
<dbReference type="InterPro" id="IPR041527">
    <property type="entry name" value="YhcG_N"/>
</dbReference>
<dbReference type="RefSeq" id="WP_323698574.1">
    <property type="nucleotide sequence ID" value="NZ_JAYGIL010000031.1"/>
</dbReference>
<dbReference type="Pfam" id="PF06250">
    <property type="entry name" value="YhcG_C"/>
    <property type="match status" value="1"/>
</dbReference>
<dbReference type="EMBL" id="JAYGIL010000031">
    <property type="protein sequence ID" value="MEA5405158.1"/>
    <property type="molecule type" value="Genomic_DNA"/>
</dbReference>
<evidence type="ECO:0000259" key="1">
    <source>
        <dbReference type="Pfam" id="PF06250"/>
    </source>
</evidence>
<dbReference type="InterPro" id="IPR053148">
    <property type="entry name" value="PD-DEXK-like_domain"/>
</dbReference>
<gene>
    <name evidence="3" type="ORF">VB776_19640</name>
</gene>
<comment type="caution">
    <text evidence="3">The sequence shown here is derived from an EMBL/GenBank/DDBJ whole genome shotgun (WGS) entry which is preliminary data.</text>
</comment>
<dbReference type="InterPro" id="IPR011856">
    <property type="entry name" value="tRNA_endonuc-like_dom_sf"/>
</dbReference>
<dbReference type="Gene3D" id="3.40.1350.10">
    <property type="match status" value="1"/>
</dbReference>
<evidence type="ECO:0000259" key="2">
    <source>
        <dbReference type="Pfam" id="PF17761"/>
    </source>
</evidence>
<dbReference type="PANTHER" id="PTHR30547:SF5">
    <property type="entry name" value="NUCLEASE YHCG-RELATED"/>
    <property type="match status" value="1"/>
</dbReference>
<keyword evidence="4" id="KW-1185">Reference proteome</keyword>
<organism evidence="3 4">
    <name type="scientific">Arcicella gelida</name>
    <dbReference type="NCBI Taxonomy" id="2984195"/>
    <lineage>
        <taxon>Bacteria</taxon>
        <taxon>Pseudomonadati</taxon>
        <taxon>Bacteroidota</taxon>
        <taxon>Cytophagia</taxon>
        <taxon>Cytophagales</taxon>
        <taxon>Flectobacillaceae</taxon>
        <taxon>Arcicella</taxon>
    </lineage>
</organism>
<dbReference type="Proteomes" id="UP001303899">
    <property type="component" value="Unassembled WGS sequence"/>
</dbReference>
<dbReference type="InterPro" id="IPR009362">
    <property type="entry name" value="YhcG_C"/>
</dbReference>
<dbReference type="PANTHER" id="PTHR30547">
    <property type="entry name" value="UNCHARACTERIZED PROTEIN YHCG-RELATED"/>
    <property type="match status" value="1"/>
</dbReference>
<sequence length="339" mass="40067">MEHKPFTQSNLLLNDVLTILQAARQKAYTAVNNAMVQAYWHIGKRIVEEEQSGEKRAVYGEGLIKQLSKDLSKEFGKGFSVANLENFRKFYLTLSDIQNSYAVRRELTWTHYRLIMRVENPEARNYYLRECANQNWSTRTLESNINTFYYQRLRSSQQKHIQQPTEKTEVNDFIKDPYVFEFLNIPEPITSSERDIESALLENLQAFLLELGKGFSFVGRQFRISAETSHFYIDLVFYNYLLKCFVLFDLKTTKLSHQDTGQMDMYIRMFDDLKKQDNDNPTIGIILCTEKDETVVKYSILNDHKQLFATKYMPYLPTEEELIAEIAREKRLIQERNER</sequence>
<dbReference type="Pfam" id="PF17761">
    <property type="entry name" value="DUF1016_N"/>
    <property type="match status" value="1"/>
</dbReference>
<feature type="domain" description="YhcG PDDEXK nuclease" evidence="1">
    <location>
        <begin position="172"/>
        <end position="321"/>
    </location>
</feature>